<feature type="transmembrane region" description="Helical" evidence="1">
    <location>
        <begin position="171"/>
        <end position="189"/>
    </location>
</feature>
<reference evidence="2 3" key="1">
    <citation type="journal article" date="2020" name="G3 (Bethesda)">
        <title>CeMbio - The Caenorhabditis elegans Microbiome Resource.</title>
        <authorList>
            <person name="Dirksen P."/>
            <person name="Assie A."/>
            <person name="Zimmermann J."/>
            <person name="Zhang F."/>
            <person name="Tietje A.M."/>
            <person name="Marsh S.A."/>
            <person name="Felix M.A."/>
            <person name="Shapira M."/>
            <person name="Kaleta C."/>
            <person name="Schulenburg H."/>
            <person name="Samuel B."/>
        </authorList>
    </citation>
    <scope>NUCLEOTIDE SEQUENCE [LARGE SCALE GENOMIC DNA]</scope>
    <source>
        <strain evidence="2 3">BIGb0172</strain>
    </source>
</reference>
<dbReference type="KEGG" id="cpis:HS961_05630"/>
<keyword evidence="1" id="KW-0472">Membrane</keyword>
<feature type="transmembrane region" description="Helical" evidence="1">
    <location>
        <begin position="142"/>
        <end position="159"/>
    </location>
</feature>
<feature type="transmembrane region" description="Helical" evidence="1">
    <location>
        <begin position="92"/>
        <end position="109"/>
    </location>
</feature>
<feature type="transmembrane region" description="Helical" evidence="1">
    <location>
        <begin position="538"/>
        <end position="558"/>
    </location>
</feature>
<evidence type="ECO:0000313" key="3">
    <source>
        <dbReference type="Proteomes" id="UP000515240"/>
    </source>
</evidence>
<feature type="transmembrane region" description="Helical" evidence="1">
    <location>
        <begin position="195"/>
        <end position="211"/>
    </location>
</feature>
<feature type="transmembrane region" description="Helical" evidence="1">
    <location>
        <begin position="223"/>
        <end position="241"/>
    </location>
</feature>
<dbReference type="AlphaFoldDB" id="A0A7G5EEC4"/>
<dbReference type="RefSeq" id="WP_182326769.1">
    <property type="nucleotide sequence ID" value="NZ_CP058554.1"/>
</dbReference>
<feature type="transmembrane region" description="Helical" evidence="1">
    <location>
        <begin position="114"/>
        <end position="130"/>
    </location>
</feature>
<proteinExistence type="predicted"/>
<evidence type="ECO:0000313" key="2">
    <source>
        <dbReference type="EMBL" id="QMV72349.1"/>
    </source>
</evidence>
<gene>
    <name evidence="2" type="ORF">HS961_05630</name>
</gene>
<organism evidence="2 3">
    <name type="scientific">Comamonas piscis</name>
    <dbReference type="NCBI Taxonomy" id="1562974"/>
    <lineage>
        <taxon>Bacteria</taxon>
        <taxon>Pseudomonadati</taxon>
        <taxon>Pseudomonadota</taxon>
        <taxon>Betaproteobacteria</taxon>
        <taxon>Burkholderiales</taxon>
        <taxon>Comamonadaceae</taxon>
        <taxon>Comamonas</taxon>
    </lineage>
</organism>
<sequence>MTIKNLIFSRSQLCIFAALALLSLWLRMAFPIFAVGWASHDDLLFVHLAAEIGRGSWLGHYDNLTHAKGVGYPLFLLLNHATALPLKFSEHALYLASAGFFAYIAGQLLRSRNLVLVLFAVLAFQPAAWMEQSGARVMREGIYISQTLFLLALGIRCWLQADPSVAPAAQLRLRWPSLLAMGCVGGWFWLTREEGVWLLPALGLMLGYYLWTQRKALRAWKALLAYMALPVVIATLMVAAVNTVNYAKYGVYRNNDFRSADFLSGYGALTRIRHDHWQRYVLFPKDARERAYAMSAAARELKPYFEGERGEGWRKTGCDQTHTSPCPEILSGWFMWAVRGAVEEAGHYSSAREASKFYRRLAQEIDAGCKLRPDDCLPPRSTMLPPWRESYAWDSAKATWEVFGTLANLDRGTLKPYQSLGSPLHLKLFDVVTNGPLAPTVDTPAFDIDMTSPRDKLRWTLAQFLATSMSKISAVALPLSFAIWLIWSASALLQWWKRRALPNGAWLLTTVLAAAIVTRVTLLGILEATSIPSNYILYIFPAVPLSLAMQVLVVWQVAGMLRSKLKYGHNAAAV</sequence>
<protein>
    <submittedName>
        <fullName evidence="2">Uncharacterized protein</fullName>
    </submittedName>
</protein>
<dbReference type="EMBL" id="CP058554">
    <property type="protein sequence ID" value="QMV72349.1"/>
    <property type="molecule type" value="Genomic_DNA"/>
</dbReference>
<evidence type="ECO:0000256" key="1">
    <source>
        <dbReference type="SAM" id="Phobius"/>
    </source>
</evidence>
<name>A0A7G5EEC4_9BURK</name>
<keyword evidence="1" id="KW-1133">Transmembrane helix</keyword>
<keyword evidence="3" id="KW-1185">Reference proteome</keyword>
<dbReference type="Proteomes" id="UP000515240">
    <property type="component" value="Chromosome"/>
</dbReference>
<feature type="transmembrane region" description="Helical" evidence="1">
    <location>
        <begin position="472"/>
        <end position="493"/>
    </location>
</feature>
<keyword evidence="1" id="KW-0812">Transmembrane</keyword>
<accession>A0A7G5EEC4</accession>
<feature type="transmembrane region" description="Helical" evidence="1">
    <location>
        <begin position="505"/>
        <end position="526"/>
    </location>
</feature>